<dbReference type="AlphaFoldDB" id="A0A438FDF3"/>
<accession>A0A438FDF3</accession>
<dbReference type="EMBL" id="QGNW01000994">
    <property type="protein sequence ID" value="RVW57994.1"/>
    <property type="molecule type" value="Genomic_DNA"/>
</dbReference>
<evidence type="ECO:0000256" key="1">
    <source>
        <dbReference type="SAM" id="MobiDB-lite"/>
    </source>
</evidence>
<protein>
    <submittedName>
        <fullName evidence="2">Uncharacterized protein</fullName>
    </submittedName>
</protein>
<proteinExistence type="predicted"/>
<gene>
    <name evidence="2" type="ORF">CK203_113323</name>
</gene>
<feature type="compositionally biased region" description="Basic and acidic residues" evidence="1">
    <location>
        <begin position="184"/>
        <end position="208"/>
    </location>
</feature>
<feature type="region of interest" description="Disordered" evidence="1">
    <location>
        <begin position="184"/>
        <end position="230"/>
    </location>
</feature>
<feature type="compositionally biased region" description="Basic residues" evidence="1">
    <location>
        <begin position="217"/>
        <end position="230"/>
    </location>
</feature>
<dbReference type="Proteomes" id="UP000288805">
    <property type="component" value="Unassembled WGS sequence"/>
</dbReference>
<reference evidence="2 3" key="1">
    <citation type="journal article" date="2018" name="PLoS Genet.">
        <title>Population sequencing reveals clonal diversity and ancestral inbreeding in the grapevine cultivar Chardonnay.</title>
        <authorList>
            <person name="Roach M.J."/>
            <person name="Johnson D.L."/>
            <person name="Bohlmann J."/>
            <person name="van Vuuren H.J."/>
            <person name="Jones S.J."/>
            <person name="Pretorius I.S."/>
            <person name="Schmidt S.A."/>
            <person name="Borneman A.R."/>
        </authorList>
    </citation>
    <scope>NUCLEOTIDE SEQUENCE [LARGE SCALE GENOMIC DNA]</scope>
    <source>
        <strain evidence="3">cv. Chardonnay</strain>
        <tissue evidence="2">Leaf</tissue>
    </source>
</reference>
<evidence type="ECO:0000313" key="2">
    <source>
        <dbReference type="EMBL" id="RVW57994.1"/>
    </source>
</evidence>
<comment type="caution">
    <text evidence="2">The sequence shown here is derived from an EMBL/GenBank/DDBJ whole genome shotgun (WGS) entry which is preliminary data.</text>
</comment>
<organism evidence="2 3">
    <name type="scientific">Vitis vinifera</name>
    <name type="common">Grape</name>
    <dbReference type="NCBI Taxonomy" id="29760"/>
    <lineage>
        <taxon>Eukaryota</taxon>
        <taxon>Viridiplantae</taxon>
        <taxon>Streptophyta</taxon>
        <taxon>Embryophyta</taxon>
        <taxon>Tracheophyta</taxon>
        <taxon>Spermatophyta</taxon>
        <taxon>Magnoliopsida</taxon>
        <taxon>eudicotyledons</taxon>
        <taxon>Gunneridae</taxon>
        <taxon>Pentapetalae</taxon>
        <taxon>rosids</taxon>
        <taxon>Vitales</taxon>
        <taxon>Vitaceae</taxon>
        <taxon>Viteae</taxon>
        <taxon>Vitis</taxon>
    </lineage>
</organism>
<sequence length="258" mass="29493">MPAKKNIASSSVAGPSGKGGSGRHYPGKPTELLNEESRTQRHLFHQGAVQCGAPFSFPVYFQTIPPLHPNSPSLHPSQHRSGADGVQHPEYVVQPRPLLLEVLFVYTLKKGKKDIFSSCKRDRLVEWVEKASFACLNKLFEITASYVLNIIPRRLPKIVVPREHFILKDLPFYEKAREADVKARQERLEQREEKRQEGKLKKAPDEKSCGPSSRARPPPKKKKKKPLPKRLRLRPRLLNLRLLHCFNIQPINQFRPGI</sequence>
<evidence type="ECO:0000313" key="3">
    <source>
        <dbReference type="Proteomes" id="UP000288805"/>
    </source>
</evidence>
<feature type="region of interest" description="Disordered" evidence="1">
    <location>
        <begin position="1"/>
        <end position="30"/>
    </location>
</feature>
<name>A0A438FDF3_VITVI</name>